<dbReference type="EMBL" id="FNLC01000008">
    <property type="protein sequence ID" value="SDR44962.1"/>
    <property type="molecule type" value="Genomic_DNA"/>
</dbReference>
<dbReference type="OrthoDB" id="257177at2157"/>
<dbReference type="Proteomes" id="UP000198848">
    <property type="component" value="Unassembled WGS sequence"/>
</dbReference>
<keyword evidence="2" id="KW-1185">Reference proteome</keyword>
<proteinExistence type="predicted"/>
<protein>
    <submittedName>
        <fullName evidence="1">Uncharacterized protein</fullName>
    </submittedName>
</protein>
<evidence type="ECO:0000313" key="1">
    <source>
        <dbReference type="EMBL" id="SDR44962.1"/>
    </source>
</evidence>
<dbReference type="RefSeq" id="WP_090386191.1">
    <property type="nucleotide sequence ID" value="NZ_FNLC01000008.1"/>
</dbReference>
<dbReference type="AlphaFoldDB" id="A0A1H1J4T8"/>
<organism evidence="1 2">
    <name type="scientific">Natronobacterium texcoconense</name>
    <dbReference type="NCBI Taxonomy" id="1095778"/>
    <lineage>
        <taxon>Archaea</taxon>
        <taxon>Methanobacteriati</taxon>
        <taxon>Methanobacteriota</taxon>
        <taxon>Stenosarchaea group</taxon>
        <taxon>Halobacteria</taxon>
        <taxon>Halobacteriales</taxon>
        <taxon>Natrialbaceae</taxon>
        <taxon>Natronobacterium</taxon>
    </lineage>
</organism>
<evidence type="ECO:0000313" key="2">
    <source>
        <dbReference type="Proteomes" id="UP000198848"/>
    </source>
</evidence>
<accession>A0A1H1J4T8</accession>
<reference evidence="2" key="1">
    <citation type="submission" date="2016-10" db="EMBL/GenBank/DDBJ databases">
        <authorList>
            <person name="Varghese N."/>
            <person name="Submissions S."/>
        </authorList>
    </citation>
    <scope>NUCLEOTIDE SEQUENCE [LARGE SCALE GENOMIC DNA]</scope>
    <source>
        <strain evidence="2">DSM 24767</strain>
    </source>
</reference>
<name>A0A1H1J4T8_NATTX</name>
<sequence length="65" mass="6847">MSENRRRAAAICMECGNALAVQVCPDGSVRPIGTGTNCSCGSDAFQVLESSGFPDGDEKRSRHEA</sequence>
<gene>
    <name evidence="1" type="ORF">SAMN04489842_4135</name>
</gene>
<dbReference type="STRING" id="1095778.SAMN04489842_4135"/>